<name>A0A8J3B3Y4_9BURK</name>
<comment type="caution">
    <text evidence="2">The sequence shown here is derived from an EMBL/GenBank/DDBJ whole genome shotgun (WGS) entry which is preliminary data.</text>
</comment>
<dbReference type="Proteomes" id="UP000627205">
    <property type="component" value="Unassembled WGS sequence"/>
</dbReference>
<evidence type="ECO:0000313" key="2">
    <source>
        <dbReference type="EMBL" id="GGI54653.1"/>
    </source>
</evidence>
<dbReference type="InterPro" id="IPR021735">
    <property type="entry name" value="DUF3306"/>
</dbReference>
<evidence type="ECO:0000313" key="3">
    <source>
        <dbReference type="Proteomes" id="UP000627205"/>
    </source>
</evidence>
<dbReference type="RefSeq" id="WP_188420831.1">
    <property type="nucleotide sequence ID" value="NZ_BMDP01000002.1"/>
</dbReference>
<feature type="compositionally biased region" description="Polar residues" evidence="1">
    <location>
        <begin position="40"/>
        <end position="50"/>
    </location>
</feature>
<sequence length="212" mass="23289">MAAEEFFARWAKKKTEAEAPTDTLPISADLESPAGGQRGVAQTLQTPQDRQQAREDALPPTMEDVARLTRDSDYSPFMAKGVDETVKRSAMKKLFSDPHFNVMDGLDVYIEDFTKFEPISPAMLASLSHAKELLNPTASAQSSLMRLLDASEQTNRQISDAADDDANTMQNKQEQVPLDAAQQISDAGKAKPPEVNETIDAMEDTARTKAEK</sequence>
<dbReference type="Pfam" id="PF11748">
    <property type="entry name" value="DUF3306"/>
    <property type="match status" value="1"/>
</dbReference>
<evidence type="ECO:0008006" key="4">
    <source>
        <dbReference type="Google" id="ProtNLM"/>
    </source>
</evidence>
<keyword evidence="3" id="KW-1185">Reference proteome</keyword>
<gene>
    <name evidence="2" type="ORF">GCM10011430_18270</name>
</gene>
<feature type="region of interest" description="Disordered" evidence="1">
    <location>
        <begin position="147"/>
        <end position="212"/>
    </location>
</feature>
<protein>
    <recommendedName>
        <fullName evidence="4">DUF3306 domain-containing protein</fullName>
    </recommendedName>
</protein>
<evidence type="ECO:0000256" key="1">
    <source>
        <dbReference type="SAM" id="MobiDB-lite"/>
    </source>
</evidence>
<dbReference type="EMBL" id="BMDP01000002">
    <property type="protein sequence ID" value="GGI54653.1"/>
    <property type="molecule type" value="Genomic_DNA"/>
</dbReference>
<reference evidence="2" key="1">
    <citation type="journal article" date="2014" name="Int. J. Syst. Evol. Microbiol.">
        <title>Complete genome sequence of Corynebacterium casei LMG S-19264T (=DSM 44701T), isolated from a smear-ripened cheese.</title>
        <authorList>
            <consortium name="US DOE Joint Genome Institute (JGI-PGF)"/>
            <person name="Walter F."/>
            <person name="Albersmeier A."/>
            <person name="Kalinowski J."/>
            <person name="Ruckert C."/>
        </authorList>
    </citation>
    <scope>NUCLEOTIDE SEQUENCE</scope>
    <source>
        <strain evidence="2">CCM 7664</strain>
    </source>
</reference>
<feature type="region of interest" description="Disordered" evidence="1">
    <location>
        <begin position="11"/>
        <end position="60"/>
    </location>
</feature>
<reference evidence="2" key="2">
    <citation type="submission" date="2020-09" db="EMBL/GenBank/DDBJ databases">
        <authorList>
            <person name="Sun Q."/>
            <person name="Sedlacek I."/>
        </authorList>
    </citation>
    <scope>NUCLEOTIDE SEQUENCE</scope>
    <source>
        <strain evidence="2">CCM 7664</strain>
    </source>
</reference>
<organism evidence="2 3">
    <name type="scientific">Oxalicibacterium solurbis</name>
    <dbReference type="NCBI Taxonomy" id="69280"/>
    <lineage>
        <taxon>Bacteria</taxon>
        <taxon>Pseudomonadati</taxon>
        <taxon>Pseudomonadota</taxon>
        <taxon>Betaproteobacteria</taxon>
        <taxon>Burkholderiales</taxon>
        <taxon>Oxalobacteraceae</taxon>
        <taxon>Oxalicibacterium</taxon>
    </lineage>
</organism>
<dbReference type="AlphaFoldDB" id="A0A8J3B3Y4"/>
<proteinExistence type="predicted"/>
<accession>A0A8J3B3Y4</accession>